<organism evidence="1 2">
    <name type="scientific">Hamiltosporidium magnivora</name>
    <dbReference type="NCBI Taxonomy" id="148818"/>
    <lineage>
        <taxon>Eukaryota</taxon>
        <taxon>Fungi</taxon>
        <taxon>Fungi incertae sedis</taxon>
        <taxon>Microsporidia</taxon>
        <taxon>Dubosqiidae</taxon>
        <taxon>Hamiltosporidium</taxon>
    </lineage>
</organism>
<keyword evidence="2" id="KW-1185">Reference proteome</keyword>
<dbReference type="Proteomes" id="UP000291404">
    <property type="component" value="Unassembled WGS sequence"/>
</dbReference>
<comment type="caution">
    <text evidence="1">The sequence shown here is derived from an EMBL/GenBank/DDBJ whole genome shotgun (WGS) entry which is preliminary data.</text>
</comment>
<dbReference type="EMBL" id="PITI01000731">
    <property type="protein sequence ID" value="TBU04663.1"/>
    <property type="molecule type" value="Genomic_DNA"/>
</dbReference>
<protein>
    <submittedName>
        <fullName evidence="1">Uncharacterized protein</fullName>
    </submittedName>
</protein>
<reference evidence="1 2" key="1">
    <citation type="submission" date="2017-12" db="EMBL/GenBank/DDBJ databases">
        <authorList>
            <person name="Pombert J.-F."/>
            <person name="Haag K.L."/>
            <person name="Ebert D."/>
        </authorList>
    </citation>
    <scope>NUCLEOTIDE SEQUENCE [LARGE SCALE GENOMIC DNA]</scope>
    <source>
        <strain evidence="1">BE-OM-2</strain>
    </source>
</reference>
<evidence type="ECO:0000313" key="2">
    <source>
        <dbReference type="Proteomes" id="UP000291404"/>
    </source>
</evidence>
<proteinExistence type="predicted"/>
<dbReference type="AlphaFoldDB" id="A0A4Q9LA82"/>
<name>A0A4Q9LA82_9MICR</name>
<dbReference type="VEuPathDB" id="MicrosporidiaDB:CWI36_0731p0020"/>
<gene>
    <name evidence="1" type="ORF">CWI36_0731p0020</name>
</gene>
<dbReference type="VEuPathDB" id="MicrosporidiaDB:CWI39_0185p0010"/>
<sequence length="111" mass="13203">LLSGFKHFESQDINLCLHNIMDHISEKSFIQNLEKCLINLFDVYKNFYSLKSSLDNRLDNRLYNMVALPLKKFLEELITKIEEFDILDSETKYQIFYKCNDITDILSQLIT</sequence>
<feature type="non-terminal residue" evidence="1">
    <location>
        <position position="1"/>
    </location>
</feature>
<evidence type="ECO:0000313" key="1">
    <source>
        <dbReference type="EMBL" id="TBU04663.1"/>
    </source>
</evidence>
<accession>A0A4Q9LA82</accession>